<dbReference type="STRING" id="666685.R2APBS1_0819"/>
<feature type="signal peptide" evidence="1">
    <location>
        <begin position="1"/>
        <end position="24"/>
    </location>
</feature>
<reference evidence="2 3" key="1">
    <citation type="submission" date="2012-04" db="EMBL/GenBank/DDBJ databases">
        <title>Complete genome of Rhodanobacter sp. 2APBS1.</title>
        <authorList>
            <consortium name="US DOE Joint Genome Institute"/>
            <person name="Huntemann M."/>
            <person name="Wei C.-L."/>
            <person name="Han J."/>
            <person name="Detter J.C."/>
            <person name="Han C."/>
            <person name="Tapia R."/>
            <person name="Munk A.C.C."/>
            <person name="Chen A."/>
            <person name="Krypides N."/>
            <person name="Mavromatis K."/>
            <person name="Markowitz V."/>
            <person name="Szeto E."/>
            <person name="Ivanova N."/>
            <person name="Mikhailova N."/>
            <person name="Ovchinnikova G."/>
            <person name="Pagani I."/>
            <person name="Pati A."/>
            <person name="Goodwin L."/>
            <person name="Peters L."/>
            <person name="Pitluck S."/>
            <person name="Woyke T."/>
            <person name="Prakash O."/>
            <person name="Elkins J."/>
            <person name="Brown S."/>
            <person name="Palumbo A."/>
            <person name="Hemme C."/>
            <person name="Zhou J."/>
            <person name="Watson D."/>
            <person name="Jardine P."/>
            <person name="Kostka J."/>
            <person name="Green S."/>
        </authorList>
    </citation>
    <scope>NUCLEOTIDE SEQUENCE [LARGE SCALE GENOMIC DNA]</scope>
    <source>
        <strain evidence="2 3">2APBS1</strain>
    </source>
</reference>
<dbReference type="Proteomes" id="UP000011859">
    <property type="component" value="Chromosome"/>
</dbReference>
<dbReference type="AlphaFoldDB" id="M4NEP1"/>
<proteinExistence type="predicted"/>
<feature type="chain" id="PRO_5004056088" description="DUF885 domain-containing protein" evidence="1">
    <location>
        <begin position="25"/>
        <end position="607"/>
    </location>
</feature>
<dbReference type="PANTHER" id="PTHR33361:SF16">
    <property type="entry name" value="DUF885 DOMAIN-CONTAINING PROTEIN"/>
    <property type="match status" value="1"/>
</dbReference>
<evidence type="ECO:0008006" key="4">
    <source>
        <dbReference type="Google" id="ProtNLM"/>
    </source>
</evidence>
<dbReference type="HOGENOM" id="CLU_018914_1_0_6"/>
<keyword evidence="1" id="KW-0732">Signal</keyword>
<organism evidence="2 3">
    <name type="scientific">Rhodanobacter denitrificans</name>
    <dbReference type="NCBI Taxonomy" id="666685"/>
    <lineage>
        <taxon>Bacteria</taxon>
        <taxon>Pseudomonadati</taxon>
        <taxon>Pseudomonadota</taxon>
        <taxon>Gammaproteobacteria</taxon>
        <taxon>Lysobacterales</taxon>
        <taxon>Rhodanobacteraceae</taxon>
        <taxon>Rhodanobacter</taxon>
    </lineage>
</organism>
<dbReference type="InterPro" id="IPR010281">
    <property type="entry name" value="DUF885"/>
</dbReference>
<evidence type="ECO:0000313" key="2">
    <source>
        <dbReference type="EMBL" id="AGG87983.1"/>
    </source>
</evidence>
<dbReference type="OrthoDB" id="9769898at2"/>
<dbReference type="RefSeq" id="WP_015446976.1">
    <property type="nucleotide sequence ID" value="NC_020541.1"/>
</dbReference>
<name>M4NEP1_9GAMM</name>
<protein>
    <recommendedName>
        <fullName evidence="4">DUF885 domain-containing protein</fullName>
    </recommendedName>
</protein>
<accession>M4NEP1</accession>
<dbReference type="KEGG" id="rhd:R2APBS1_0819"/>
<gene>
    <name evidence="2" type="ORF">R2APBS1_0819</name>
</gene>
<dbReference type="eggNOG" id="COG4805">
    <property type="taxonomic scope" value="Bacteria"/>
</dbReference>
<evidence type="ECO:0000256" key="1">
    <source>
        <dbReference type="SAM" id="SignalP"/>
    </source>
</evidence>
<evidence type="ECO:0000313" key="3">
    <source>
        <dbReference type="Proteomes" id="UP000011859"/>
    </source>
</evidence>
<dbReference type="PANTHER" id="PTHR33361">
    <property type="entry name" value="GLR0591 PROTEIN"/>
    <property type="match status" value="1"/>
</dbReference>
<keyword evidence="3" id="KW-1185">Reference proteome</keyword>
<sequence length="607" mass="67731" precursor="true">MKILPLLICASLLGSVTLVPSVQAAPAAQVAQASVATRVKALNALLAEQWQHTLQNSPEFATILGDLRYNDRWSDLSLAHAAAENKVTANFLKRFEAIDTSGFSDTDRLNQQLMVRQLKDRLKAYDLKLHEMPLEQMSGIHLELAGFVSSIPFNNTKEYEDYLARLKAVPKGFDQVIGVARQGMADKMMPPKYLLEKVVTQIASIEKPAGMDSVFAEPLKHFPASVPAADQKRLRDAILAAIDQDVRPAYRKLGEFVARDYAPHGRSQPGIWDLPNGDAIYRYDVEQMTTTKESPQQIHELGLAEVKRIEGEMTKIAKSQGFADLASFRASLKTNPKTHATSREDILERYRGYLAQMQPELPKLFGLLPKTEVVVVPVEAFREKEAPTAEYHQGTPDGSRPGQIFVNTGDFANRSVLSIESTAYHEGVPGHHLQISIAQTLPALPPFRQQAGYTAYIEGWALYSEQLGKDIGFYKDPLSDYGRLSDELLRADRLVLDTGVHYKHWTRQQMVDFFHAHSSEDEPDVQAETDRYVTWPGQALAYKMGELKILELRTRAKRELGSRFDIRAFHDEILGGGALPLDVLEARTDAWIAAVKAGKAPAHPVVR</sequence>
<dbReference type="EMBL" id="CP003470">
    <property type="protein sequence ID" value="AGG87983.1"/>
    <property type="molecule type" value="Genomic_DNA"/>
</dbReference>
<dbReference type="Pfam" id="PF05960">
    <property type="entry name" value="DUF885"/>
    <property type="match status" value="1"/>
</dbReference>